<gene>
    <name evidence="2" type="ORF">QWZ12_08175</name>
</gene>
<comment type="caution">
    <text evidence="2">The sequence shown here is derived from an EMBL/GenBank/DDBJ whole genome shotgun (WGS) entry which is preliminary data.</text>
</comment>
<dbReference type="Proteomes" id="UP001224644">
    <property type="component" value="Unassembled WGS sequence"/>
</dbReference>
<evidence type="ECO:0000313" key="2">
    <source>
        <dbReference type="EMBL" id="MDN3590588.1"/>
    </source>
</evidence>
<feature type="domain" description="Dit-like phage tail protein N-terminal" evidence="1">
    <location>
        <begin position="21"/>
        <end position="128"/>
    </location>
</feature>
<evidence type="ECO:0000313" key="3">
    <source>
        <dbReference type="Proteomes" id="UP001224644"/>
    </source>
</evidence>
<protein>
    <recommendedName>
        <fullName evidence="1">Dit-like phage tail protein N-terminal domain-containing protein</fullName>
    </recommendedName>
</protein>
<organism evidence="2 3">
    <name type="scientific">Methylobacterium adhaesivum</name>
    <dbReference type="NCBI Taxonomy" id="333297"/>
    <lineage>
        <taxon>Bacteria</taxon>
        <taxon>Pseudomonadati</taxon>
        <taxon>Pseudomonadota</taxon>
        <taxon>Alphaproteobacteria</taxon>
        <taxon>Hyphomicrobiales</taxon>
        <taxon>Methylobacteriaceae</taxon>
        <taxon>Methylobacterium</taxon>
    </lineage>
</organism>
<dbReference type="Pfam" id="PF21821">
    <property type="entry name" value="Dit_like"/>
    <property type="match status" value="1"/>
</dbReference>
<feature type="non-terminal residue" evidence="2">
    <location>
        <position position="1"/>
    </location>
</feature>
<evidence type="ECO:0000259" key="1">
    <source>
        <dbReference type="Pfam" id="PF21821"/>
    </source>
</evidence>
<reference evidence="3" key="1">
    <citation type="journal article" date="2019" name="Int. J. Syst. Evol. Microbiol.">
        <title>The Global Catalogue of Microorganisms (GCM) 10K type strain sequencing project: providing services to taxonomists for standard genome sequencing and annotation.</title>
        <authorList>
            <consortium name="The Broad Institute Genomics Platform"/>
            <consortium name="The Broad Institute Genome Sequencing Center for Infectious Disease"/>
            <person name="Wu L."/>
            <person name="Ma J."/>
        </authorList>
    </citation>
    <scope>NUCLEOTIDE SEQUENCE [LARGE SCALE GENOMIC DNA]</scope>
    <source>
        <strain evidence="3">CECT 7069</strain>
    </source>
</reference>
<dbReference type="RefSeq" id="WP_290346118.1">
    <property type="nucleotide sequence ID" value="NZ_JAUFPX010000006.1"/>
</dbReference>
<name>A0ABT8BHA3_9HYPH</name>
<sequence>ILHMARSHTSGRTTFQEAGHEQLNSSLTITENPVEVGAAVTDHAYINPKRITMEAISGSRAGMVGASAAYAALVRLQETLEPFDIVAGFSLFRNMLIEDITVDRLKGRGRICYFTAELVEVILVDTASAGAGAGGLGGLGGFGGALGGIIGGVLGGAVSSVFGRGMLQSGLTAGRLAASVVDRGAPTLFLGNTATQAVTNVGLSAFRGAL</sequence>
<dbReference type="EMBL" id="JAUFPX010000006">
    <property type="protein sequence ID" value="MDN3590588.1"/>
    <property type="molecule type" value="Genomic_DNA"/>
</dbReference>
<dbReference type="InterPro" id="IPR048494">
    <property type="entry name" value="Dit-like_N"/>
</dbReference>
<keyword evidence="3" id="KW-1185">Reference proteome</keyword>
<accession>A0ABT8BHA3</accession>
<proteinExistence type="predicted"/>